<feature type="signal peptide" evidence="1">
    <location>
        <begin position="1"/>
        <end position="18"/>
    </location>
</feature>
<keyword evidence="1" id="KW-0732">Signal</keyword>
<protein>
    <submittedName>
        <fullName evidence="2">Uncharacterized protein</fullName>
    </submittedName>
</protein>
<feature type="chain" id="PRO_5046311174" evidence="1">
    <location>
        <begin position="19"/>
        <end position="177"/>
    </location>
</feature>
<organism evidence="2 3">
    <name type="scientific">Chryseobacterium kimseyorum</name>
    <dbReference type="NCBI Taxonomy" id="2984028"/>
    <lineage>
        <taxon>Bacteria</taxon>
        <taxon>Pseudomonadati</taxon>
        <taxon>Bacteroidota</taxon>
        <taxon>Flavobacteriia</taxon>
        <taxon>Flavobacteriales</taxon>
        <taxon>Weeksellaceae</taxon>
        <taxon>Chryseobacterium group</taxon>
        <taxon>Chryseobacterium</taxon>
    </lineage>
</organism>
<name>A0ABT3HXZ8_9FLAO</name>
<evidence type="ECO:0000256" key="1">
    <source>
        <dbReference type="SAM" id="SignalP"/>
    </source>
</evidence>
<accession>A0ABT3HXZ8</accession>
<reference evidence="2" key="1">
    <citation type="submission" date="2022-10" db="EMBL/GenBank/DDBJ databases">
        <title>Chryseobacterium babae sp. nov. isolated from the gut of the beetle Oryctes rhinoceros, and Chryseobacterium kimseyorum sp. nov., isolated from a stick insect rearing cage.</title>
        <authorList>
            <person name="Shelomi M."/>
            <person name="Han C.-J."/>
            <person name="Chen W.-M."/>
            <person name="Chen H.-K."/>
            <person name="Liaw S.-J."/>
            <person name="Muhle E."/>
            <person name="Clermont D."/>
        </authorList>
    </citation>
    <scope>NUCLEOTIDE SEQUENCE</scope>
    <source>
        <strain evidence="2">09-1422</strain>
    </source>
</reference>
<keyword evidence="3" id="KW-1185">Reference proteome</keyword>
<dbReference type="Proteomes" id="UP001163731">
    <property type="component" value="Unassembled WGS sequence"/>
</dbReference>
<dbReference type="EMBL" id="JAPDHW010000005">
    <property type="protein sequence ID" value="MCW3168671.1"/>
    <property type="molecule type" value="Genomic_DNA"/>
</dbReference>
<dbReference type="RefSeq" id="WP_264749870.1">
    <property type="nucleotide sequence ID" value="NZ_JAPDHW010000005.1"/>
</dbReference>
<sequence>MKNTIVISFLLCSFAVSAQIAIGKTSVTNSSVSLEFGLENKGILLPWVTDPATMTTAVNGTMVYALNDKKVKVKYETGWKDLSVNTNGTTVDPVTNIDGVTIQNSATENEGAKVAIGTPTSTPGILVLEDTNKAMVLPKVASPHLNIINPSPGMMVYDTATKLLAVFNGSVWSYWRP</sequence>
<evidence type="ECO:0000313" key="2">
    <source>
        <dbReference type="EMBL" id="MCW3168671.1"/>
    </source>
</evidence>
<evidence type="ECO:0000313" key="3">
    <source>
        <dbReference type="Proteomes" id="UP001163731"/>
    </source>
</evidence>
<comment type="caution">
    <text evidence="2">The sequence shown here is derived from an EMBL/GenBank/DDBJ whole genome shotgun (WGS) entry which is preliminary data.</text>
</comment>
<gene>
    <name evidence="2" type="ORF">OMO38_09030</name>
</gene>
<proteinExistence type="predicted"/>